<comment type="caution">
    <text evidence="1">The sequence shown here is derived from an EMBL/GenBank/DDBJ whole genome shotgun (WGS) entry which is preliminary data.</text>
</comment>
<dbReference type="Proteomes" id="UP000050378">
    <property type="component" value="Unassembled WGS sequence"/>
</dbReference>
<organism evidence="1 2">
    <name type="scientific">Pseudoalteromonas lipolytica</name>
    <dbReference type="NCBI Taxonomy" id="570156"/>
    <lineage>
        <taxon>Bacteria</taxon>
        <taxon>Pseudomonadati</taxon>
        <taxon>Pseudomonadota</taxon>
        <taxon>Gammaproteobacteria</taxon>
        <taxon>Alteromonadales</taxon>
        <taxon>Pseudoalteromonadaceae</taxon>
        <taxon>Pseudoalteromonas</taxon>
    </lineage>
</organism>
<accession>A0A0P7DYH5</accession>
<proteinExistence type="predicted"/>
<reference evidence="1 2" key="1">
    <citation type="submission" date="2015-09" db="EMBL/GenBank/DDBJ databases">
        <title>Draft Genome Sequence of Pseudoalteromonas lipolytica UCD-48B.</title>
        <authorList>
            <person name="Krusor M."/>
            <person name="Coil D.A."/>
            <person name="Lang J.M."/>
            <person name="Eisen J.A."/>
            <person name="Alexiev A."/>
        </authorList>
    </citation>
    <scope>NUCLEOTIDE SEQUENCE [LARGE SCALE GENOMIC DNA]</scope>
    <source>
        <strain evidence="1 2">UCD-48B</strain>
    </source>
</reference>
<protein>
    <submittedName>
        <fullName evidence="1">Uncharacterized protein</fullName>
    </submittedName>
</protein>
<dbReference type="PATRIC" id="fig|570156.3.peg.4123"/>
<evidence type="ECO:0000313" key="2">
    <source>
        <dbReference type="Proteomes" id="UP000050378"/>
    </source>
</evidence>
<name>A0A0P7DYH5_9GAMM</name>
<evidence type="ECO:0000313" key="1">
    <source>
        <dbReference type="EMBL" id="KPM82649.1"/>
    </source>
</evidence>
<dbReference type="OrthoDB" id="9942036at2"/>
<dbReference type="AlphaFoldDB" id="A0A0P7DYH5"/>
<gene>
    <name evidence="1" type="ORF">AOG27_15175</name>
</gene>
<dbReference type="EMBL" id="LJTC01000010">
    <property type="protein sequence ID" value="KPM82649.1"/>
    <property type="molecule type" value="Genomic_DNA"/>
</dbReference>
<sequence length="497" mass="55542">MFITKFLKPHEVTEINTLGNCIKVMNCEGKFRIKATLQGQPVLETDARAGFDVQTGKPFDLLVITSETDQKLELWASQHKLSYDALSTKASRATSFLAEHYGHGQQIIGYDTAQSRVTVVCDKPWWLGGEGVSKKNGIPMAANEKYIHESAAPLSAYIDEAPAKTLNTNDMNIIEQPVHYDQHTIRKINDHLVYFGGNTGTRIYDAKTNDHTTVSLTQGENIVGRMFEIDDVIYSVMHEGITEHETRLCKIDNGEVFYMPMQTPNTFIALGCDEYKGKVYIVGADRAEGTKRGKIYTADSGFPYENFTEVDTNIKAGEPLKLDKIFIDQNTGAVWVIEDSNVYKGSIALTDFVLMGEVEGIVNTDPSFMGDWAVFTAKPTAAPICSSHMVHTEYGVLSAAEFFNDGSQYDITYFKDRLAVAYNVNGVYWALGETDPTKFTSFNNDVDISELATILELNNKLYVFSVNDRGVRNALVVGLEIDRDVHRAIFRAYKESY</sequence>
<dbReference type="STRING" id="570156.AOG27_15175"/>
<dbReference type="RefSeq" id="WP_054553854.1">
    <property type="nucleotide sequence ID" value="NZ_LJTC01000010.1"/>
</dbReference>